<organism evidence="2 3">
    <name type="scientific">Pleurodeles waltl</name>
    <name type="common">Iberian ribbed newt</name>
    <dbReference type="NCBI Taxonomy" id="8319"/>
    <lineage>
        <taxon>Eukaryota</taxon>
        <taxon>Metazoa</taxon>
        <taxon>Chordata</taxon>
        <taxon>Craniata</taxon>
        <taxon>Vertebrata</taxon>
        <taxon>Euteleostomi</taxon>
        <taxon>Amphibia</taxon>
        <taxon>Batrachia</taxon>
        <taxon>Caudata</taxon>
        <taxon>Salamandroidea</taxon>
        <taxon>Salamandridae</taxon>
        <taxon>Pleurodelinae</taxon>
        <taxon>Pleurodeles</taxon>
    </lineage>
</organism>
<comment type="caution">
    <text evidence="2">The sequence shown here is derived from an EMBL/GenBank/DDBJ whole genome shotgun (WGS) entry which is preliminary data.</text>
</comment>
<evidence type="ECO:0000313" key="2">
    <source>
        <dbReference type="EMBL" id="KAJ1175030.1"/>
    </source>
</evidence>
<evidence type="ECO:0000256" key="1">
    <source>
        <dbReference type="SAM" id="Phobius"/>
    </source>
</evidence>
<reference evidence="2" key="1">
    <citation type="journal article" date="2022" name="bioRxiv">
        <title>Sequencing and chromosome-scale assembly of the giantPleurodeles waltlgenome.</title>
        <authorList>
            <person name="Brown T."/>
            <person name="Elewa A."/>
            <person name="Iarovenko S."/>
            <person name="Subramanian E."/>
            <person name="Araus A.J."/>
            <person name="Petzold A."/>
            <person name="Susuki M."/>
            <person name="Suzuki K.-i.T."/>
            <person name="Hayashi T."/>
            <person name="Toyoda A."/>
            <person name="Oliveira C."/>
            <person name="Osipova E."/>
            <person name="Leigh N.D."/>
            <person name="Simon A."/>
            <person name="Yun M.H."/>
        </authorList>
    </citation>
    <scope>NUCLEOTIDE SEQUENCE</scope>
    <source>
        <strain evidence="2">20211129_DDA</strain>
        <tissue evidence="2">Liver</tissue>
    </source>
</reference>
<feature type="transmembrane region" description="Helical" evidence="1">
    <location>
        <begin position="150"/>
        <end position="169"/>
    </location>
</feature>
<keyword evidence="1" id="KW-0812">Transmembrane</keyword>
<name>A0AAV7TEJ8_PLEWA</name>
<feature type="transmembrane region" description="Helical" evidence="1">
    <location>
        <begin position="112"/>
        <end position="130"/>
    </location>
</feature>
<dbReference type="AlphaFoldDB" id="A0AAV7TEJ8"/>
<dbReference type="EMBL" id="JANPWB010000006">
    <property type="protein sequence ID" value="KAJ1175030.1"/>
    <property type="molecule type" value="Genomic_DNA"/>
</dbReference>
<keyword evidence="1" id="KW-0472">Membrane</keyword>
<gene>
    <name evidence="2" type="ORF">NDU88_000321</name>
</gene>
<dbReference type="Proteomes" id="UP001066276">
    <property type="component" value="Chromosome 3_2"/>
</dbReference>
<proteinExistence type="predicted"/>
<evidence type="ECO:0000313" key="3">
    <source>
        <dbReference type="Proteomes" id="UP001066276"/>
    </source>
</evidence>
<keyword evidence="3" id="KW-1185">Reference proteome</keyword>
<keyword evidence="1" id="KW-1133">Transmembrane helix</keyword>
<sequence>MRWLTLPGLGVHLRGGAVHFRQRRRDEYLNGIERVCIRLKLCTGGLIFFAGVLGELRYVDFKINECLSIVTQWGVPLAELWALIIVVTQGWDAKAFIRVGSEARRNSLLSRVLRRVVVLEWFFLLFFPGIGGHLIAAEEFMWKRNRRRDHLEVVGSVAVSLLYLPFLFYR</sequence>
<accession>A0AAV7TEJ8</accession>
<protein>
    <submittedName>
        <fullName evidence="2">Uncharacterized protein</fullName>
    </submittedName>
</protein>